<sequence length="191" mass="21978">MTPSTETKTMTKRGSHDGDSGMANRNRKRQFLLWVLAAVIIIALWSMFAGSITLKWSATNNDPFDSTILDVLEVEEREKVVRHMWDVYSRTHTKLPKFWWEAFEAAYEQLVSDVPTVRDAAVSEIAKMSLHSLPLQSHLVSQNSIILLRYFITTPFFSSLYLSNTQTHSLFSSSHFPCDWVNKIMFLRSVT</sequence>
<feature type="region of interest" description="Disordered" evidence="1">
    <location>
        <begin position="1"/>
        <end position="22"/>
    </location>
</feature>
<evidence type="ECO:0000256" key="2">
    <source>
        <dbReference type="SAM" id="Phobius"/>
    </source>
</evidence>
<keyword evidence="2" id="KW-0472">Membrane</keyword>
<organism evidence="3 4">
    <name type="scientific">Cajanus cajan</name>
    <name type="common">Pigeon pea</name>
    <name type="synonym">Cajanus indicus</name>
    <dbReference type="NCBI Taxonomy" id="3821"/>
    <lineage>
        <taxon>Eukaryota</taxon>
        <taxon>Viridiplantae</taxon>
        <taxon>Streptophyta</taxon>
        <taxon>Embryophyta</taxon>
        <taxon>Tracheophyta</taxon>
        <taxon>Spermatophyta</taxon>
        <taxon>Magnoliopsida</taxon>
        <taxon>eudicotyledons</taxon>
        <taxon>Gunneridae</taxon>
        <taxon>Pentapetalae</taxon>
        <taxon>rosids</taxon>
        <taxon>fabids</taxon>
        <taxon>Fabales</taxon>
        <taxon>Fabaceae</taxon>
        <taxon>Papilionoideae</taxon>
        <taxon>50 kb inversion clade</taxon>
        <taxon>NPAAA clade</taxon>
        <taxon>indigoferoid/millettioid clade</taxon>
        <taxon>Phaseoleae</taxon>
        <taxon>Cajanus</taxon>
    </lineage>
</organism>
<name>A0A151TBZ4_CAJCA</name>
<evidence type="ECO:0000313" key="4">
    <source>
        <dbReference type="Proteomes" id="UP000075243"/>
    </source>
</evidence>
<keyword evidence="4" id="KW-1185">Reference proteome</keyword>
<protein>
    <submittedName>
        <fullName evidence="3">Uncharacterized protein</fullName>
    </submittedName>
</protein>
<dbReference type="STRING" id="3821.A0A151TBZ4"/>
<dbReference type="AlphaFoldDB" id="A0A151TBZ4"/>
<keyword evidence="2" id="KW-0812">Transmembrane</keyword>
<reference evidence="3 4" key="1">
    <citation type="journal article" date="2012" name="Nat. Biotechnol.">
        <title>Draft genome sequence of pigeonpea (Cajanus cajan), an orphan legume crop of resource-poor farmers.</title>
        <authorList>
            <person name="Varshney R.K."/>
            <person name="Chen W."/>
            <person name="Li Y."/>
            <person name="Bharti A.K."/>
            <person name="Saxena R.K."/>
            <person name="Schlueter J.A."/>
            <person name="Donoghue M.T."/>
            <person name="Azam S."/>
            <person name="Fan G."/>
            <person name="Whaley A.M."/>
            <person name="Farmer A.D."/>
            <person name="Sheridan J."/>
            <person name="Iwata A."/>
            <person name="Tuteja R."/>
            <person name="Penmetsa R.V."/>
            <person name="Wu W."/>
            <person name="Upadhyaya H.D."/>
            <person name="Yang S.P."/>
            <person name="Shah T."/>
            <person name="Saxena K.B."/>
            <person name="Michael T."/>
            <person name="McCombie W.R."/>
            <person name="Yang B."/>
            <person name="Zhang G."/>
            <person name="Yang H."/>
            <person name="Wang J."/>
            <person name="Spillane C."/>
            <person name="Cook D.R."/>
            <person name="May G.D."/>
            <person name="Xu X."/>
            <person name="Jackson S.A."/>
        </authorList>
    </citation>
    <scope>NUCLEOTIDE SEQUENCE [LARGE SCALE GENOMIC DNA]</scope>
    <source>
        <strain evidence="4">cv. Asha</strain>
    </source>
</reference>
<evidence type="ECO:0000313" key="3">
    <source>
        <dbReference type="EMBL" id="KYP64580.1"/>
    </source>
</evidence>
<dbReference type="PANTHER" id="PTHR34358">
    <property type="entry name" value="OS03G0411600 PROTEIN"/>
    <property type="match status" value="1"/>
</dbReference>
<dbReference type="Gramene" id="C.cajan_18637.t">
    <property type="protein sequence ID" value="C.cajan_18637.t"/>
    <property type="gene ID" value="C.cajan_18637"/>
</dbReference>
<feature type="transmembrane region" description="Helical" evidence="2">
    <location>
        <begin position="31"/>
        <end position="54"/>
    </location>
</feature>
<dbReference type="Pfam" id="PF06708">
    <property type="entry name" value="DUF1195"/>
    <property type="match status" value="1"/>
</dbReference>
<dbReference type="PANTHER" id="PTHR34358:SF7">
    <property type="entry name" value="SUGAR TRANSPORTER"/>
    <property type="match status" value="1"/>
</dbReference>
<gene>
    <name evidence="3" type="ORF">KK1_019181</name>
</gene>
<dbReference type="InterPro" id="IPR010608">
    <property type="entry name" value="DUF1195"/>
</dbReference>
<dbReference type="Proteomes" id="UP000075243">
    <property type="component" value="Chromosome 7"/>
</dbReference>
<keyword evidence="2" id="KW-1133">Transmembrane helix</keyword>
<proteinExistence type="predicted"/>
<accession>A0A151TBZ4</accession>
<dbReference type="EMBL" id="CM003609">
    <property type="protein sequence ID" value="KYP64580.1"/>
    <property type="molecule type" value="Genomic_DNA"/>
</dbReference>
<evidence type="ECO:0000256" key="1">
    <source>
        <dbReference type="SAM" id="MobiDB-lite"/>
    </source>
</evidence>